<evidence type="ECO:0000313" key="3">
    <source>
        <dbReference type="Proteomes" id="UP001161017"/>
    </source>
</evidence>
<dbReference type="CDD" id="cd02970">
    <property type="entry name" value="PRX_like2"/>
    <property type="match status" value="1"/>
</dbReference>
<comment type="caution">
    <text evidence="2">The sequence shown here is derived from an EMBL/GenBank/DDBJ whole genome shotgun (WGS) entry which is preliminary data.</text>
</comment>
<protein>
    <submittedName>
        <fullName evidence="2">Uncharacterized protein</fullName>
    </submittedName>
</protein>
<dbReference type="PANTHER" id="PTHR28630:SF3">
    <property type="entry name" value="PEROXIREDOXIN-LIKE 2C"/>
    <property type="match status" value="1"/>
</dbReference>
<reference evidence="2" key="1">
    <citation type="journal article" date="2023" name="Genome Biol. Evol.">
        <title>First Whole Genome Sequence and Flow Cytometry Genome Size Data for the Lichen-Forming Fungus Ramalina farinacea (Ascomycota).</title>
        <authorList>
            <person name="Llewellyn T."/>
            <person name="Mian S."/>
            <person name="Hill R."/>
            <person name="Leitch I.J."/>
            <person name="Gaya E."/>
        </authorList>
    </citation>
    <scope>NUCLEOTIDE SEQUENCE</scope>
    <source>
        <strain evidence="2">LIQ254RAFAR</strain>
    </source>
</reference>
<dbReference type="Gene3D" id="3.40.30.10">
    <property type="entry name" value="Glutaredoxin"/>
    <property type="match status" value="1"/>
</dbReference>
<dbReference type="EMBL" id="JAPUFD010000026">
    <property type="protein sequence ID" value="MDI1493398.1"/>
    <property type="molecule type" value="Genomic_DNA"/>
</dbReference>
<feature type="compositionally biased region" description="Basic and acidic residues" evidence="1">
    <location>
        <begin position="481"/>
        <end position="491"/>
    </location>
</feature>
<evidence type="ECO:0000313" key="2">
    <source>
        <dbReference type="EMBL" id="MDI1493398.1"/>
    </source>
</evidence>
<feature type="region of interest" description="Disordered" evidence="1">
    <location>
        <begin position="407"/>
        <end position="491"/>
    </location>
</feature>
<dbReference type="Pfam" id="PF13911">
    <property type="entry name" value="AhpC-TSA_2"/>
    <property type="match status" value="1"/>
</dbReference>
<gene>
    <name evidence="2" type="ORF">OHK93_005187</name>
</gene>
<dbReference type="AlphaFoldDB" id="A0AA43TZ66"/>
<feature type="compositionally biased region" description="Basic and acidic residues" evidence="1">
    <location>
        <begin position="352"/>
        <end position="377"/>
    </location>
</feature>
<dbReference type="SUPFAM" id="SSF52833">
    <property type="entry name" value="Thioredoxin-like"/>
    <property type="match status" value="1"/>
</dbReference>
<feature type="compositionally biased region" description="Polar residues" evidence="1">
    <location>
        <begin position="341"/>
        <end position="350"/>
    </location>
</feature>
<dbReference type="InterPro" id="IPR036249">
    <property type="entry name" value="Thioredoxin-like_sf"/>
</dbReference>
<feature type="compositionally biased region" description="Polar residues" evidence="1">
    <location>
        <begin position="428"/>
        <end position="456"/>
    </location>
</feature>
<organism evidence="2 3">
    <name type="scientific">Ramalina farinacea</name>
    <dbReference type="NCBI Taxonomy" id="258253"/>
    <lineage>
        <taxon>Eukaryota</taxon>
        <taxon>Fungi</taxon>
        <taxon>Dikarya</taxon>
        <taxon>Ascomycota</taxon>
        <taxon>Pezizomycotina</taxon>
        <taxon>Lecanoromycetes</taxon>
        <taxon>OSLEUM clade</taxon>
        <taxon>Lecanoromycetidae</taxon>
        <taxon>Lecanorales</taxon>
        <taxon>Lecanorineae</taxon>
        <taxon>Ramalinaceae</taxon>
        <taxon>Ramalina</taxon>
    </lineage>
</organism>
<keyword evidence="3" id="KW-1185">Reference proteome</keyword>
<evidence type="ECO:0000256" key="1">
    <source>
        <dbReference type="SAM" id="MobiDB-lite"/>
    </source>
</evidence>
<name>A0AA43TZ66_9LECA</name>
<feature type="region of interest" description="Disordered" evidence="1">
    <location>
        <begin position="292"/>
        <end position="377"/>
    </location>
</feature>
<dbReference type="PANTHER" id="PTHR28630">
    <property type="match status" value="1"/>
</dbReference>
<proteinExistence type="predicted"/>
<accession>A0AA43TZ66</accession>
<dbReference type="InterPro" id="IPR032801">
    <property type="entry name" value="PXL2A/B/C"/>
</dbReference>
<feature type="compositionally biased region" description="Basic and acidic residues" evidence="1">
    <location>
        <begin position="457"/>
        <end position="471"/>
    </location>
</feature>
<sequence>MDILQTLKEATSTLISLPLFTHPPYLLAFLLCTLLPAVLLLDKYAGKSAIGVNVMAVKQGKLLQQNGGAGQEKPLEEVKGDVKVDDKPPSAGDLAKAGKVEVFDAEGNKHRFADLVTDGNGRGKRVLVVFVRHFFCGQCQEYLRVLSLALPPSDLSSLPSPHPPTSLLVIGCGAPDMIAAYAATSQCPYPVYADPDRKLYSILHMTRTLSLGANPAYMQAGLLKLTWRSLVQELKAGRNMFRGGDYSQVGGEFVFESFNSEKDGKRGMEGVKVPWCHRMCSTRDHTPIDVTRKKLGLDGGSLPPRRRESKRFSLVLGGGKEGMGRRMSSSKRMSWHAGAPTNGSADSLSRNGDAKAENGGIKRGESVKVSEKEASQERRIMEQLKEEGETTTEASQPAQAREAALKKLTGGGPLMDGRTNVAEDRTENSTAAPTDGPVTSTPPQLETPKATASNHSPVEEEVFHEASEEPKTNGFASSNGHAEKVEQLNDDVEKTEHINGTAVNGSANGHAVAAA</sequence>
<dbReference type="Proteomes" id="UP001161017">
    <property type="component" value="Unassembled WGS sequence"/>
</dbReference>